<dbReference type="Proteomes" id="UP001056778">
    <property type="component" value="Chromosome 5"/>
</dbReference>
<evidence type="ECO:0000313" key="2">
    <source>
        <dbReference type="Proteomes" id="UP001056778"/>
    </source>
</evidence>
<comment type="caution">
    <text evidence="1">The sequence shown here is derived from an EMBL/GenBank/DDBJ whole genome shotgun (WGS) entry which is preliminary data.</text>
</comment>
<keyword evidence="2" id="KW-1185">Reference proteome</keyword>
<proteinExistence type="predicted"/>
<evidence type="ECO:0000313" key="1">
    <source>
        <dbReference type="EMBL" id="KAI4462140.1"/>
    </source>
</evidence>
<protein>
    <submittedName>
        <fullName evidence="1">Zinc finger protein</fullName>
    </submittedName>
</protein>
<gene>
    <name evidence="1" type="ORF">MML48_5g00020796</name>
</gene>
<name>A0ACB9T5N6_HOLOL</name>
<accession>A0ACB9T5N6</accession>
<organism evidence="1 2">
    <name type="scientific">Holotrichia oblita</name>
    <name type="common">Chafer beetle</name>
    <dbReference type="NCBI Taxonomy" id="644536"/>
    <lineage>
        <taxon>Eukaryota</taxon>
        <taxon>Metazoa</taxon>
        <taxon>Ecdysozoa</taxon>
        <taxon>Arthropoda</taxon>
        <taxon>Hexapoda</taxon>
        <taxon>Insecta</taxon>
        <taxon>Pterygota</taxon>
        <taxon>Neoptera</taxon>
        <taxon>Endopterygota</taxon>
        <taxon>Coleoptera</taxon>
        <taxon>Polyphaga</taxon>
        <taxon>Scarabaeiformia</taxon>
        <taxon>Scarabaeidae</taxon>
        <taxon>Melolonthinae</taxon>
        <taxon>Holotrichia</taxon>
    </lineage>
</organism>
<sequence length="1313" mass="150521">MDVQALNKVSCIVPGCPSIDNPQQGLNSLFFFQFPNDANMRKIWKFACTVPDDSTTDAGKICQLHFDPSDYEKVTLWDPKRGMHLFAKLKFYAIPSQNLPRSTGNTNSSSDNKTQVKNLEESANLAKMRTSRKKCAAAFCNSQSETVFDFPHYEHCKMLYSKWLSICADEVKVMTPEILTETYGICDNHFEKETLILPALLPTLQYLDNIKQDASEAIKTCRLCFRTGVVDLFSYKYSDKLLKDIIKIFIPIDIKPNDISKLICEICKSDVIRFYNFLRRSLQVDNYFQMINKTKNAAPVAANKPAAQLPEVIVVKSEDEEEEVTVEDTIVRAESTILEQRLTTNVINMTMVKRIGDALKSSLAAGSVVENEKCDYRVPKYVLEHFHNYGKPTKSIPNSSKAKTATKRVRKSSKKKQELLCIHCNKTIENVDAIGDHWKENDHPPITICRKCNKMFKSQEELDEHSKTHVKYTGCICEKCGKLFKKRENLSIHLSTVHSKWKIRHECKTCSRKFSTGQTLKEHINRIHKNYKPFCCEHCGATFTTMANLRDHQFTHSNYKPHICLICNKVLDLHMSVHTGKKRYECHVCKRRFTQKPHLQSHMLIHTGEKPYGCKHCTKSFAHLSTLIVHERIHTGETPYVCQVCGKGYGHLTNYKKHAFSQHGLTTPKKRDYSGMRIVTEEDNEENDVAKSVESSVFNATEEAEDDMASEDEEEEVTVEDTIVRAESTILEQRLTTNVINMTMVKRIGDALKSSLAAGSVVENEKCDYRVPKYVLEHFHNYGKPTKSIPNSSKAKTATKRTIENVDAIGDHWKENDHPPITICRKCNKMFKSQEELDEHSKTHVKYTGCICEKCGKLFKKRENLSIHLSTVHSKWKIRHECKTCSRKFSTGQTLKEHINRIHKNYKPFCCEHCGATFTTMANLRDHQFTHSNYKPHICLICNKGFHRRNKLKVHLIKHTGERNYSCEKCGIAYKRKLNLRRHNRKYHPAPGDPTAHQLPRKCSHCNTTIDSVELLKAHMRLHRKKIKSKNFDCKYCDKKFVNTTVLDLHMSVHTGKKRYECHVCKRRFTQKPHLQSHMLIHTGEKPYGCKHCTKSFAHLSTLIVHERIHTGKPHTFVKCAHGLTTPKKRDYSGMRIVTEEDNEENDVAKSVESSVFNATEEAEDDMAVMMAEAKATLSTPKKVGVKGKIIHSQGREIIANVLKFMKEEAGNNTPTIELSHYKERLLAATGISDSTYRSIVKEVGDIDAGGVTSFSSPGKKRSRPSPKSTLRTEEKQTIRTIVHNFYIHERRRPTIRGIYDKILENGIPFKVD</sequence>
<dbReference type="EMBL" id="CM043019">
    <property type="protein sequence ID" value="KAI4462140.1"/>
    <property type="molecule type" value="Genomic_DNA"/>
</dbReference>
<reference evidence="1" key="1">
    <citation type="submission" date="2022-04" db="EMBL/GenBank/DDBJ databases">
        <title>Chromosome-scale genome assembly of Holotrichia oblita Faldermann.</title>
        <authorList>
            <person name="Rongchong L."/>
        </authorList>
    </citation>
    <scope>NUCLEOTIDE SEQUENCE</scope>
    <source>
        <strain evidence="1">81SQS9</strain>
    </source>
</reference>